<dbReference type="RefSeq" id="WP_379139421.1">
    <property type="nucleotide sequence ID" value="NZ_JBHUEN010000003.1"/>
</dbReference>
<dbReference type="Pfam" id="PF13579">
    <property type="entry name" value="Glyco_trans_4_4"/>
    <property type="match status" value="1"/>
</dbReference>
<keyword evidence="3" id="KW-1185">Reference proteome</keyword>
<accession>A0ABW4R226</accession>
<name>A0ABW4R226_9RHOB</name>
<dbReference type="InterPro" id="IPR028098">
    <property type="entry name" value="Glyco_trans_4-like_N"/>
</dbReference>
<dbReference type="SUPFAM" id="SSF53756">
    <property type="entry name" value="UDP-Glycosyltransferase/glycogen phosphorylase"/>
    <property type="match status" value="1"/>
</dbReference>
<proteinExistence type="predicted"/>
<dbReference type="Gene3D" id="3.40.50.2000">
    <property type="entry name" value="Glycogen Phosphorylase B"/>
    <property type="match status" value="2"/>
</dbReference>
<protein>
    <submittedName>
        <fullName evidence="2">Glycosyltransferase family 4 protein</fullName>
    </submittedName>
</protein>
<dbReference type="PANTHER" id="PTHR12526">
    <property type="entry name" value="GLYCOSYLTRANSFERASE"/>
    <property type="match status" value="1"/>
</dbReference>
<gene>
    <name evidence="2" type="ORF">ACFSCT_00885</name>
</gene>
<dbReference type="Pfam" id="PF13692">
    <property type="entry name" value="Glyco_trans_1_4"/>
    <property type="match status" value="1"/>
</dbReference>
<dbReference type="PANTHER" id="PTHR12526:SF638">
    <property type="entry name" value="SPORE COAT PROTEIN SA"/>
    <property type="match status" value="1"/>
</dbReference>
<dbReference type="EMBL" id="JBHUEN010000003">
    <property type="protein sequence ID" value="MFD1880270.1"/>
    <property type="molecule type" value="Genomic_DNA"/>
</dbReference>
<comment type="caution">
    <text evidence="2">The sequence shown here is derived from an EMBL/GenBank/DDBJ whole genome shotgun (WGS) entry which is preliminary data.</text>
</comment>
<evidence type="ECO:0000313" key="3">
    <source>
        <dbReference type="Proteomes" id="UP001597213"/>
    </source>
</evidence>
<feature type="domain" description="Glycosyltransferase subfamily 4-like N-terminal" evidence="1">
    <location>
        <begin position="21"/>
        <end position="178"/>
    </location>
</feature>
<evidence type="ECO:0000313" key="2">
    <source>
        <dbReference type="EMBL" id="MFD1880270.1"/>
    </source>
</evidence>
<dbReference type="CDD" id="cd03808">
    <property type="entry name" value="GT4_CapM-like"/>
    <property type="match status" value="1"/>
</dbReference>
<dbReference type="Proteomes" id="UP001597213">
    <property type="component" value="Unassembled WGS sequence"/>
</dbReference>
<reference evidence="3" key="1">
    <citation type="journal article" date="2019" name="Int. J. Syst. Evol. Microbiol.">
        <title>The Global Catalogue of Microorganisms (GCM) 10K type strain sequencing project: providing services to taxonomists for standard genome sequencing and annotation.</title>
        <authorList>
            <consortium name="The Broad Institute Genomics Platform"/>
            <consortium name="The Broad Institute Genome Sequencing Center for Infectious Disease"/>
            <person name="Wu L."/>
            <person name="Ma J."/>
        </authorList>
    </citation>
    <scope>NUCLEOTIDE SEQUENCE [LARGE SCALE GENOMIC DNA]</scope>
    <source>
        <strain evidence="3">CCUG 56029</strain>
    </source>
</reference>
<organism evidence="2 3">
    <name type="scientific">Paracoccus pacificus</name>
    <dbReference type="NCBI Taxonomy" id="1463598"/>
    <lineage>
        <taxon>Bacteria</taxon>
        <taxon>Pseudomonadati</taxon>
        <taxon>Pseudomonadota</taxon>
        <taxon>Alphaproteobacteria</taxon>
        <taxon>Rhodobacterales</taxon>
        <taxon>Paracoccaceae</taxon>
        <taxon>Paracoccus</taxon>
    </lineage>
</organism>
<sequence length="375" mass="41002">MKIAIISHHAVSLIGFRGTFIKELVARGHQVLALAPDYKPKTREVVRGMGAETIGFNLSRTGVSPKQDLATLFELRRILRDHGPDLVLSFSTKPSIYGTLAALSAGVPRRFAMVEGLGSGFAQPGAPQSLAKRALGVVLRRMYGFALARADGTIFLNRDDYAEFAARRLVPRGRGHVLGGIGVALDQFPQSSHPTDPVVFVLIARMLREKGVGYFVEAARRIHASHPGAAEFVLVGGLDRNPTGHRRAHIREWVREGIVKWTGHVPVGPILRQSSVFVLPSFYREGVPRSTQEAMASGLPVITTDVPGCRETVDHGVNGFLVPPHDVDALTRRMRHFIENPGDISRMGSESRRLAERDFDAKLQDARLIGLLGLS</sequence>
<evidence type="ECO:0000259" key="1">
    <source>
        <dbReference type="Pfam" id="PF13579"/>
    </source>
</evidence>